<dbReference type="PANTHER" id="PTHR11070:SF17">
    <property type="entry name" value="DNA HELICASE IV"/>
    <property type="match status" value="1"/>
</dbReference>
<protein>
    <submittedName>
        <fullName evidence="7">RNA polymerase recycling motor HelD</fullName>
    </submittedName>
</protein>
<evidence type="ECO:0000256" key="2">
    <source>
        <dbReference type="ARBA" id="ARBA00022801"/>
    </source>
</evidence>
<evidence type="ECO:0000256" key="1">
    <source>
        <dbReference type="ARBA" id="ARBA00022741"/>
    </source>
</evidence>
<accession>A0ABW2EQ19</accession>
<keyword evidence="4 5" id="KW-0067">ATP-binding</keyword>
<feature type="domain" description="UvrD-like helicase ATP-binding" evidence="6">
    <location>
        <begin position="195"/>
        <end position="590"/>
    </location>
</feature>
<evidence type="ECO:0000313" key="8">
    <source>
        <dbReference type="Proteomes" id="UP001596410"/>
    </source>
</evidence>
<dbReference type="Gene3D" id="1.10.10.160">
    <property type="match status" value="1"/>
</dbReference>
<organism evidence="7 8">
    <name type="scientific">Halobacillus seohaensis</name>
    <dbReference type="NCBI Taxonomy" id="447421"/>
    <lineage>
        <taxon>Bacteria</taxon>
        <taxon>Bacillati</taxon>
        <taxon>Bacillota</taxon>
        <taxon>Bacilli</taxon>
        <taxon>Bacillales</taxon>
        <taxon>Bacillaceae</taxon>
        <taxon>Halobacillus</taxon>
    </lineage>
</organism>
<evidence type="ECO:0000313" key="7">
    <source>
        <dbReference type="EMBL" id="MFC7062930.1"/>
    </source>
</evidence>
<sequence>MTKDHPDYNVELKRLEYTKEYIQNILLASEGKQGKYKDNIKDAFVNLDHLDSSLSYINILINAKFYEMTSSDLEHLKRVENKPYFARIDFQGDTQEPTPYYIGKVSLFKKDTQESIIIDWRSPVASLYYDGRLGEVEYEAQGQIYSGDLSLKRQYIIEEGDLKEIRDIDVTTRDELLQATLSESSDNRLTEIVSTIQAEQNEVIRSELSKPVIVQGVAGSGKTTIALHRLSMFIYSYAEQVNPDEMMILAPNHLFIDYISEVLPELGVDQIKQTTFIDYVQKSLGKKINIIHPDEKLLQLLEGDQEDLTKWASSFKGSMEFKQVIDQFINDLETEFKVDVPFKVEGFTLYKSKNVNRLFLKEYKYLPFEKRINKIKGVLQATFKKKKKEMIKLIERKFEDRFDQLYYSTTHTEEKRKKVVRLNEEKDRKIARIKKTTNKVVTEYIKQYQLEKVYTYYQQLMSDEQLLKSYTRNLLTDQQRNHLVTSSTSVFKKKKYELEDLAPLLYLQYQIYGINDEWKAKNVVIDEGQDYSLFQLYALRMSTGTDLFTILGDLSQGIHSYRGMKSWDQLIQEVFPRALYRTLKKSYRTTIEIMNLANHLLELSMPELDAAEPVVRHGGYPSFTETSSLENAKEKLNSTLEQLYAQGMKTIAIISKTKNEAKQIENISRDLNDFSFQLLQENESINDGKIAIVPSYLSKGLEFDAVIIMNLDESYSQEELDVKLLYVAMTRSLHRLHLIGPAKEYFLLDKINSKFYDVHS</sequence>
<dbReference type="PROSITE" id="PS51198">
    <property type="entry name" value="UVRD_HELICASE_ATP_BIND"/>
    <property type="match status" value="1"/>
</dbReference>
<feature type="binding site" evidence="5">
    <location>
        <begin position="216"/>
        <end position="223"/>
    </location>
    <ligand>
        <name>ATP</name>
        <dbReference type="ChEBI" id="CHEBI:30616"/>
    </ligand>
</feature>
<reference evidence="8" key="1">
    <citation type="journal article" date="2019" name="Int. J. Syst. Evol. Microbiol.">
        <title>The Global Catalogue of Microorganisms (GCM) 10K type strain sequencing project: providing services to taxonomists for standard genome sequencing and annotation.</title>
        <authorList>
            <consortium name="The Broad Institute Genomics Platform"/>
            <consortium name="The Broad Institute Genome Sequencing Center for Infectious Disease"/>
            <person name="Wu L."/>
            <person name="Ma J."/>
        </authorList>
    </citation>
    <scope>NUCLEOTIDE SEQUENCE [LARGE SCALE GENOMIC DNA]</scope>
    <source>
        <strain evidence="8">CGMCC 4.1621</strain>
    </source>
</reference>
<dbReference type="InterPro" id="IPR013986">
    <property type="entry name" value="DExx_box_DNA_helicase_dom_sf"/>
</dbReference>
<dbReference type="SUPFAM" id="SSF52540">
    <property type="entry name" value="P-loop containing nucleoside triphosphate hydrolases"/>
    <property type="match status" value="1"/>
</dbReference>
<name>A0ABW2EQ19_9BACI</name>
<gene>
    <name evidence="7" type="primary">helD</name>
    <name evidence="7" type="ORF">ACFQIC_13885</name>
</gene>
<keyword evidence="8" id="KW-1185">Reference proteome</keyword>
<evidence type="ECO:0000259" key="6">
    <source>
        <dbReference type="PROSITE" id="PS51198"/>
    </source>
</evidence>
<keyword evidence="2 5" id="KW-0378">Hydrolase</keyword>
<dbReference type="PANTHER" id="PTHR11070">
    <property type="entry name" value="UVRD / RECB / PCRA DNA HELICASE FAMILY MEMBER"/>
    <property type="match status" value="1"/>
</dbReference>
<comment type="caution">
    <text evidence="7">The sequence shown here is derived from an EMBL/GenBank/DDBJ whole genome shotgun (WGS) entry which is preliminary data.</text>
</comment>
<dbReference type="Proteomes" id="UP001596410">
    <property type="component" value="Unassembled WGS sequence"/>
</dbReference>
<dbReference type="RefSeq" id="WP_204709125.1">
    <property type="nucleotide sequence ID" value="NZ_JBHSZV010000034.1"/>
</dbReference>
<proteinExistence type="predicted"/>
<dbReference type="InterPro" id="IPR048228">
    <property type="entry name" value="HelD_bacillota"/>
</dbReference>
<dbReference type="InterPro" id="IPR027785">
    <property type="entry name" value="UvrD-like_helicase_C"/>
</dbReference>
<evidence type="ECO:0000256" key="5">
    <source>
        <dbReference type="PROSITE-ProRule" id="PRU00560"/>
    </source>
</evidence>
<dbReference type="InterPro" id="IPR027417">
    <property type="entry name" value="P-loop_NTPase"/>
</dbReference>
<dbReference type="EMBL" id="JBHSZV010000034">
    <property type="protein sequence ID" value="MFC7062930.1"/>
    <property type="molecule type" value="Genomic_DNA"/>
</dbReference>
<dbReference type="InterPro" id="IPR014016">
    <property type="entry name" value="UvrD-like_ATP-bd"/>
</dbReference>
<dbReference type="Pfam" id="PF13538">
    <property type="entry name" value="UvrD_C_2"/>
    <property type="match status" value="1"/>
</dbReference>
<keyword evidence="3 5" id="KW-0347">Helicase</keyword>
<evidence type="ECO:0000256" key="4">
    <source>
        <dbReference type="ARBA" id="ARBA00022840"/>
    </source>
</evidence>
<evidence type="ECO:0000256" key="3">
    <source>
        <dbReference type="ARBA" id="ARBA00022806"/>
    </source>
</evidence>
<dbReference type="Gene3D" id="3.40.50.300">
    <property type="entry name" value="P-loop containing nucleotide triphosphate hydrolases"/>
    <property type="match status" value="3"/>
</dbReference>
<dbReference type="NCBIfam" id="NF041464">
    <property type="entry name" value="HelD_BACSU"/>
    <property type="match status" value="1"/>
</dbReference>
<dbReference type="Pfam" id="PF00580">
    <property type="entry name" value="UvrD-helicase"/>
    <property type="match status" value="1"/>
</dbReference>
<keyword evidence="1 5" id="KW-0547">Nucleotide-binding</keyword>
<dbReference type="InterPro" id="IPR000212">
    <property type="entry name" value="DNA_helicase_UvrD/REP"/>
</dbReference>